<dbReference type="SUPFAM" id="SSF75420">
    <property type="entry name" value="YhbC-like, N-terminal domain"/>
    <property type="match status" value="1"/>
</dbReference>
<dbReference type="PANTHER" id="PTHR33867">
    <property type="entry name" value="RIBOSOME MATURATION FACTOR RIMP"/>
    <property type="match status" value="1"/>
</dbReference>
<dbReference type="Pfam" id="PF02576">
    <property type="entry name" value="RimP_N"/>
    <property type="match status" value="1"/>
</dbReference>
<comment type="subcellular location">
    <subcellularLocation>
        <location evidence="3">Cytoplasm</location>
    </subcellularLocation>
</comment>
<dbReference type="InterPro" id="IPR028998">
    <property type="entry name" value="RimP_C"/>
</dbReference>
<name>A0ABP8M270_9BACT</name>
<feature type="domain" description="Ribosome maturation factor RimP C-terminal" evidence="5">
    <location>
        <begin position="76"/>
        <end position="151"/>
    </location>
</feature>
<dbReference type="EMBL" id="BAABEY010000025">
    <property type="protein sequence ID" value="GAA4441680.1"/>
    <property type="molecule type" value="Genomic_DNA"/>
</dbReference>
<evidence type="ECO:0000313" key="7">
    <source>
        <dbReference type="Proteomes" id="UP001501508"/>
    </source>
</evidence>
<sequence>MLEPYLEDGRFFVVSLTVKPVRSAHHITVLVDSDEGVTIEQCASISRRLAHQIETREIFGDAYNIEVSSPGVDQPLVLPRQYRKNVGRELKIQLKDGSTVTGKLAGIGEDEVLTIELPKPKKKPKAGEPEPELSKTIPLSEVTKTVVQISFK</sequence>
<dbReference type="InterPro" id="IPR028989">
    <property type="entry name" value="RimP_N"/>
</dbReference>
<keyword evidence="7" id="KW-1185">Reference proteome</keyword>
<keyword evidence="1 3" id="KW-0963">Cytoplasm</keyword>
<proteinExistence type="inferred from homology"/>
<keyword evidence="2 3" id="KW-0690">Ribosome biogenesis</keyword>
<dbReference type="HAMAP" id="MF_01077">
    <property type="entry name" value="RimP"/>
    <property type="match status" value="1"/>
</dbReference>
<dbReference type="Pfam" id="PF17384">
    <property type="entry name" value="DUF150_C"/>
    <property type="match status" value="1"/>
</dbReference>
<comment type="caution">
    <text evidence="6">The sequence shown here is derived from an EMBL/GenBank/DDBJ whole genome shotgun (WGS) entry which is preliminary data.</text>
</comment>
<evidence type="ECO:0000313" key="6">
    <source>
        <dbReference type="EMBL" id="GAA4441680.1"/>
    </source>
</evidence>
<reference evidence="7" key="1">
    <citation type="journal article" date="2019" name="Int. J. Syst. Evol. Microbiol.">
        <title>The Global Catalogue of Microorganisms (GCM) 10K type strain sequencing project: providing services to taxonomists for standard genome sequencing and annotation.</title>
        <authorList>
            <consortium name="The Broad Institute Genomics Platform"/>
            <consortium name="The Broad Institute Genome Sequencing Center for Infectious Disease"/>
            <person name="Wu L."/>
            <person name="Ma J."/>
        </authorList>
    </citation>
    <scope>NUCLEOTIDE SEQUENCE [LARGE SCALE GENOMIC DNA]</scope>
    <source>
        <strain evidence="7">JCM 31920</strain>
    </source>
</reference>
<comment type="similarity">
    <text evidence="3">Belongs to the RimP family.</text>
</comment>
<evidence type="ECO:0000259" key="5">
    <source>
        <dbReference type="Pfam" id="PF17384"/>
    </source>
</evidence>
<dbReference type="PANTHER" id="PTHR33867:SF1">
    <property type="entry name" value="RIBOSOME MATURATION FACTOR RIMP"/>
    <property type="match status" value="1"/>
</dbReference>
<protein>
    <recommendedName>
        <fullName evidence="3">Ribosome maturation factor RimP</fullName>
    </recommendedName>
</protein>
<dbReference type="Gene3D" id="3.30.300.70">
    <property type="entry name" value="RimP-like superfamily, N-terminal"/>
    <property type="match status" value="1"/>
</dbReference>
<dbReference type="InterPro" id="IPR035956">
    <property type="entry name" value="RimP_N_sf"/>
</dbReference>
<evidence type="ECO:0000256" key="3">
    <source>
        <dbReference type="HAMAP-Rule" id="MF_01077"/>
    </source>
</evidence>
<evidence type="ECO:0000259" key="4">
    <source>
        <dbReference type="Pfam" id="PF02576"/>
    </source>
</evidence>
<organism evidence="6 7">
    <name type="scientific">Ravibacter arvi</name>
    <dbReference type="NCBI Taxonomy" id="2051041"/>
    <lineage>
        <taxon>Bacteria</taxon>
        <taxon>Pseudomonadati</taxon>
        <taxon>Bacteroidota</taxon>
        <taxon>Cytophagia</taxon>
        <taxon>Cytophagales</taxon>
        <taxon>Spirosomataceae</taxon>
        <taxon>Ravibacter</taxon>
    </lineage>
</organism>
<accession>A0ABP8M270</accession>
<evidence type="ECO:0000256" key="2">
    <source>
        <dbReference type="ARBA" id="ARBA00022517"/>
    </source>
</evidence>
<dbReference type="Proteomes" id="UP001501508">
    <property type="component" value="Unassembled WGS sequence"/>
</dbReference>
<feature type="domain" description="Ribosome maturation factor RimP N-terminal" evidence="4">
    <location>
        <begin position="1"/>
        <end position="73"/>
    </location>
</feature>
<evidence type="ECO:0000256" key="1">
    <source>
        <dbReference type="ARBA" id="ARBA00022490"/>
    </source>
</evidence>
<dbReference type="InterPro" id="IPR003728">
    <property type="entry name" value="Ribosome_maturation_RimP"/>
</dbReference>
<gene>
    <name evidence="3" type="primary">rimP</name>
    <name evidence="6" type="ORF">GCM10023091_27310</name>
</gene>
<comment type="function">
    <text evidence="3">Required for maturation of 30S ribosomal subunits.</text>
</comment>